<dbReference type="InterPro" id="IPR036179">
    <property type="entry name" value="Ig-like_dom_sf"/>
</dbReference>
<dbReference type="InterPro" id="IPR013098">
    <property type="entry name" value="Ig_I-set"/>
</dbReference>
<feature type="transmembrane region" description="Helical" evidence="5">
    <location>
        <begin position="426"/>
        <end position="447"/>
    </location>
</feature>
<sequence>MNIMEDLSVRSQLLSAASTRSAADWLSAAHHCQLQQTTPASHHCLQSCSNHQEMAGIYIILLLGCLGTCMGQGLGGMHTVSEVLWLDDYTQDAMPILVAVGNRQPDEPMYSDVETTTPAPERGTGVAHGTENEGEGESKSPIVNYTGQHFVTEKQGFYIQCNLTLFNQLKWTHDGKPILTGEGGYSIEEATSPQGFKGSRLSVENAHMYHAGEYKCTTFSQRSHTIYVLSADLFSSDLIHWITPGHLFKLSCNMTNDDSTNFTLDWFRDDEKLESNDHIKIITANSSLIINDPTKDDSGIYRCQTRAGIPKDNPLVKNFTVIYFTIRKMTKSIVVTDQEELSLECPVDGKPFPKIVWRKDSVSLLEMKANDSRINFATNENEVPNAKLIISKVDPNDRGNYTCNVTTPFGSYEVFTYVRVKDIYAALWPFLGILVEVLLLGIIIFIFEKRRAKAEFEESDTDQGNDQ</sequence>
<dbReference type="Gene3D" id="2.60.40.10">
    <property type="entry name" value="Immunoglobulins"/>
    <property type="match status" value="3"/>
</dbReference>
<evidence type="ECO:0000256" key="5">
    <source>
        <dbReference type="SAM" id="Phobius"/>
    </source>
</evidence>
<dbReference type="InterPro" id="IPR013783">
    <property type="entry name" value="Ig-like_fold"/>
</dbReference>
<dbReference type="InterPro" id="IPR003598">
    <property type="entry name" value="Ig_sub2"/>
</dbReference>
<dbReference type="CDD" id="cd00096">
    <property type="entry name" value="Ig"/>
    <property type="match status" value="2"/>
</dbReference>
<dbReference type="SMART" id="SM00409">
    <property type="entry name" value="IG"/>
    <property type="match status" value="3"/>
</dbReference>
<keyword evidence="5" id="KW-0472">Membrane</keyword>
<feature type="domain" description="Ig-like" evidence="6">
    <location>
        <begin position="314"/>
        <end position="421"/>
    </location>
</feature>
<feature type="domain" description="Ig-like" evidence="6">
    <location>
        <begin position="242"/>
        <end position="304"/>
    </location>
</feature>
<name>A0AAW0TKR3_SCYPA</name>
<evidence type="ECO:0000256" key="1">
    <source>
        <dbReference type="ARBA" id="ARBA00022737"/>
    </source>
</evidence>
<dbReference type="InterPro" id="IPR003599">
    <property type="entry name" value="Ig_sub"/>
</dbReference>
<keyword evidence="1" id="KW-0677">Repeat</keyword>
<keyword evidence="5" id="KW-0812">Transmembrane</keyword>
<dbReference type="SUPFAM" id="SSF48726">
    <property type="entry name" value="Immunoglobulin"/>
    <property type="match status" value="3"/>
</dbReference>
<proteinExistence type="predicted"/>
<accession>A0AAW0TKR3</accession>
<dbReference type="InterPro" id="IPR050964">
    <property type="entry name" value="Striated_Muscle_Regulatory"/>
</dbReference>
<reference evidence="7 8" key="1">
    <citation type="submission" date="2023-03" db="EMBL/GenBank/DDBJ databases">
        <title>High-quality genome of Scylla paramamosain provides insights in environmental adaptation.</title>
        <authorList>
            <person name="Zhang L."/>
        </authorList>
    </citation>
    <scope>NUCLEOTIDE SEQUENCE [LARGE SCALE GENOMIC DNA]</scope>
    <source>
        <strain evidence="7">LZ_2023a</strain>
        <tissue evidence="7">Muscle</tissue>
    </source>
</reference>
<dbReference type="PANTHER" id="PTHR13817">
    <property type="entry name" value="TITIN"/>
    <property type="match status" value="1"/>
</dbReference>
<keyword evidence="5" id="KW-1133">Transmembrane helix</keyword>
<organism evidence="7 8">
    <name type="scientific">Scylla paramamosain</name>
    <name type="common">Mud crab</name>
    <dbReference type="NCBI Taxonomy" id="85552"/>
    <lineage>
        <taxon>Eukaryota</taxon>
        <taxon>Metazoa</taxon>
        <taxon>Ecdysozoa</taxon>
        <taxon>Arthropoda</taxon>
        <taxon>Crustacea</taxon>
        <taxon>Multicrustacea</taxon>
        <taxon>Malacostraca</taxon>
        <taxon>Eumalacostraca</taxon>
        <taxon>Eucarida</taxon>
        <taxon>Decapoda</taxon>
        <taxon>Pleocyemata</taxon>
        <taxon>Brachyura</taxon>
        <taxon>Eubrachyura</taxon>
        <taxon>Portunoidea</taxon>
        <taxon>Portunidae</taxon>
        <taxon>Portuninae</taxon>
        <taxon>Scylla</taxon>
    </lineage>
</organism>
<dbReference type="PROSITE" id="PS50835">
    <property type="entry name" value="IG_LIKE"/>
    <property type="match status" value="2"/>
</dbReference>
<dbReference type="EMBL" id="JARAKH010000028">
    <property type="protein sequence ID" value="KAK8388330.1"/>
    <property type="molecule type" value="Genomic_DNA"/>
</dbReference>
<evidence type="ECO:0000256" key="2">
    <source>
        <dbReference type="ARBA" id="ARBA00023157"/>
    </source>
</evidence>
<dbReference type="InterPro" id="IPR013151">
    <property type="entry name" value="Immunoglobulin_dom"/>
</dbReference>
<evidence type="ECO:0000256" key="4">
    <source>
        <dbReference type="SAM" id="MobiDB-lite"/>
    </source>
</evidence>
<dbReference type="Pfam" id="PF07679">
    <property type="entry name" value="I-set"/>
    <property type="match status" value="1"/>
</dbReference>
<comment type="caution">
    <text evidence="7">The sequence shown here is derived from an EMBL/GenBank/DDBJ whole genome shotgun (WGS) entry which is preliminary data.</text>
</comment>
<dbReference type="Proteomes" id="UP001487740">
    <property type="component" value="Unassembled WGS sequence"/>
</dbReference>
<dbReference type="Pfam" id="PF00047">
    <property type="entry name" value="ig"/>
    <property type="match status" value="1"/>
</dbReference>
<dbReference type="PANTHER" id="PTHR13817:SF73">
    <property type="entry name" value="FIBRONECTIN TYPE-III DOMAIN-CONTAINING PROTEIN"/>
    <property type="match status" value="1"/>
</dbReference>
<evidence type="ECO:0000259" key="6">
    <source>
        <dbReference type="PROSITE" id="PS50835"/>
    </source>
</evidence>
<gene>
    <name evidence="7" type="ORF">O3P69_020369</name>
</gene>
<dbReference type="InterPro" id="IPR007110">
    <property type="entry name" value="Ig-like_dom"/>
</dbReference>
<evidence type="ECO:0000256" key="3">
    <source>
        <dbReference type="ARBA" id="ARBA00023319"/>
    </source>
</evidence>
<evidence type="ECO:0000313" key="8">
    <source>
        <dbReference type="Proteomes" id="UP001487740"/>
    </source>
</evidence>
<keyword evidence="3" id="KW-0393">Immunoglobulin domain</keyword>
<dbReference type="SMART" id="SM00408">
    <property type="entry name" value="IGc2"/>
    <property type="match status" value="3"/>
</dbReference>
<dbReference type="AlphaFoldDB" id="A0AAW0TKR3"/>
<feature type="region of interest" description="Disordered" evidence="4">
    <location>
        <begin position="105"/>
        <end position="141"/>
    </location>
</feature>
<keyword evidence="8" id="KW-1185">Reference proteome</keyword>
<keyword evidence="2" id="KW-1015">Disulfide bond</keyword>
<evidence type="ECO:0000313" key="7">
    <source>
        <dbReference type="EMBL" id="KAK8388330.1"/>
    </source>
</evidence>
<dbReference type="FunFam" id="2.60.40.10:FF:000032">
    <property type="entry name" value="palladin isoform X1"/>
    <property type="match status" value="1"/>
</dbReference>
<protein>
    <recommendedName>
        <fullName evidence="6">Ig-like domain-containing protein</fullName>
    </recommendedName>
</protein>